<evidence type="ECO:0000256" key="2">
    <source>
        <dbReference type="ARBA" id="ARBA00023125"/>
    </source>
</evidence>
<evidence type="ECO:0000259" key="4">
    <source>
        <dbReference type="PROSITE" id="PS01124"/>
    </source>
</evidence>
<sequence>MPVKNYIHQIELTPPEQLDTLVENRRVFNLQNCEFNVFESYQQAYRVPLRFNDLVISSMVRGKKVVRIFDDPAFEYLPGETAIVPANEPMFIDFPEARFSDPTQCVALTVDSSYVDQILRYLNEYYNCDKYESNEWTLRFNQYHFTNDNEISGIINKLIRICSSGDKTKNIFADLSLKELFIRLMQSQRLTQATLESANSTNSNRMQYVLHYIQEHLLEKIAIDELSRKAYLSRNMFFKWFKEQFGITPLEYITRERIRLARQLLADKQNSVTSVSQQCGFTDVNYFIRAFKKAEGITPKNWQSTITD</sequence>
<dbReference type="InterPro" id="IPR018060">
    <property type="entry name" value="HTH_AraC"/>
</dbReference>
<dbReference type="SUPFAM" id="SSF46689">
    <property type="entry name" value="Homeodomain-like"/>
    <property type="match status" value="2"/>
</dbReference>
<keyword evidence="1" id="KW-0805">Transcription regulation</keyword>
<dbReference type="RefSeq" id="WP_119051770.1">
    <property type="nucleotide sequence ID" value="NZ_CP032157.1"/>
</dbReference>
<evidence type="ECO:0000313" key="6">
    <source>
        <dbReference type="Proteomes" id="UP000263900"/>
    </source>
</evidence>
<dbReference type="InterPro" id="IPR009594">
    <property type="entry name" value="Tscrpt_reg_HTH_AraC_N"/>
</dbReference>
<dbReference type="EMBL" id="CP032157">
    <property type="protein sequence ID" value="AXY75889.1"/>
    <property type="molecule type" value="Genomic_DNA"/>
</dbReference>
<protein>
    <submittedName>
        <fullName evidence="5">AraC family transcriptional regulator</fullName>
    </submittedName>
</protein>
<dbReference type="AlphaFoldDB" id="A0A3B7MRE9"/>
<feature type="domain" description="HTH araC/xylS-type" evidence="4">
    <location>
        <begin position="207"/>
        <end position="305"/>
    </location>
</feature>
<dbReference type="Pfam" id="PF12833">
    <property type="entry name" value="HTH_18"/>
    <property type="match status" value="1"/>
</dbReference>
<dbReference type="KEGG" id="pseg:D3H65_18730"/>
<dbReference type="Proteomes" id="UP000263900">
    <property type="component" value="Chromosome"/>
</dbReference>
<reference evidence="5 6" key="1">
    <citation type="submission" date="2018-09" db="EMBL/GenBank/DDBJ databases">
        <title>Genome sequencing of strain 6GH32-13.</title>
        <authorList>
            <person name="Weon H.-Y."/>
            <person name="Heo J."/>
            <person name="Kwon S.-W."/>
        </authorList>
    </citation>
    <scope>NUCLEOTIDE SEQUENCE [LARGE SCALE GENOMIC DNA]</scope>
    <source>
        <strain evidence="5 6">5GH32-13</strain>
    </source>
</reference>
<dbReference type="PANTHER" id="PTHR43280:SF2">
    <property type="entry name" value="HTH-TYPE TRANSCRIPTIONAL REGULATOR EXSA"/>
    <property type="match status" value="1"/>
</dbReference>
<dbReference type="Pfam" id="PF06719">
    <property type="entry name" value="AraC_N"/>
    <property type="match status" value="1"/>
</dbReference>
<dbReference type="GO" id="GO:0043565">
    <property type="term" value="F:sequence-specific DNA binding"/>
    <property type="evidence" value="ECO:0007669"/>
    <property type="project" value="InterPro"/>
</dbReference>
<keyword evidence="6" id="KW-1185">Reference proteome</keyword>
<evidence type="ECO:0000256" key="3">
    <source>
        <dbReference type="ARBA" id="ARBA00023163"/>
    </source>
</evidence>
<dbReference type="Gene3D" id="1.10.10.60">
    <property type="entry name" value="Homeodomain-like"/>
    <property type="match status" value="2"/>
</dbReference>
<evidence type="ECO:0000313" key="5">
    <source>
        <dbReference type="EMBL" id="AXY75889.1"/>
    </source>
</evidence>
<dbReference type="OrthoDB" id="9779074at2"/>
<dbReference type="PROSITE" id="PS00041">
    <property type="entry name" value="HTH_ARAC_FAMILY_1"/>
    <property type="match status" value="1"/>
</dbReference>
<dbReference type="InterPro" id="IPR020449">
    <property type="entry name" value="Tscrpt_reg_AraC-type_HTH"/>
</dbReference>
<dbReference type="SMART" id="SM00342">
    <property type="entry name" value="HTH_ARAC"/>
    <property type="match status" value="1"/>
</dbReference>
<keyword evidence="3" id="KW-0804">Transcription</keyword>
<dbReference type="InterPro" id="IPR009057">
    <property type="entry name" value="Homeodomain-like_sf"/>
</dbReference>
<dbReference type="PRINTS" id="PR00032">
    <property type="entry name" value="HTHARAC"/>
</dbReference>
<dbReference type="PROSITE" id="PS01124">
    <property type="entry name" value="HTH_ARAC_FAMILY_2"/>
    <property type="match status" value="1"/>
</dbReference>
<name>A0A3B7MRE9_9BACT</name>
<dbReference type="PANTHER" id="PTHR43280">
    <property type="entry name" value="ARAC-FAMILY TRANSCRIPTIONAL REGULATOR"/>
    <property type="match status" value="1"/>
</dbReference>
<organism evidence="5 6">
    <name type="scientific">Paraflavitalea soli</name>
    <dbReference type="NCBI Taxonomy" id="2315862"/>
    <lineage>
        <taxon>Bacteria</taxon>
        <taxon>Pseudomonadati</taxon>
        <taxon>Bacteroidota</taxon>
        <taxon>Chitinophagia</taxon>
        <taxon>Chitinophagales</taxon>
        <taxon>Chitinophagaceae</taxon>
        <taxon>Paraflavitalea</taxon>
    </lineage>
</organism>
<dbReference type="InterPro" id="IPR018062">
    <property type="entry name" value="HTH_AraC-typ_CS"/>
</dbReference>
<proteinExistence type="predicted"/>
<keyword evidence="2" id="KW-0238">DNA-binding</keyword>
<accession>A0A3B7MRE9</accession>
<dbReference type="GO" id="GO:0003700">
    <property type="term" value="F:DNA-binding transcription factor activity"/>
    <property type="evidence" value="ECO:0007669"/>
    <property type="project" value="InterPro"/>
</dbReference>
<evidence type="ECO:0000256" key="1">
    <source>
        <dbReference type="ARBA" id="ARBA00023015"/>
    </source>
</evidence>
<gene>
    <name evidence="5" type="ORF">D3H65_18730</name>
</gene>